<dbReference type="Gene3D" id="3.30.70.3290">
    <property type="match status" value="1"/>
</dbReference>
<dbReference type="Pfam" id="PF08659">
    <property type="entry name" value="KR"/>
    <property type="match status" value="1"/>
</dbReference>
<dbReference type="Gene3D" id="3.40.366.10">
    <property type="entry name" value="Malonyl-Coenzyme A Acyl Carrier Protein, domain 2"/>
    <property type="match status" value="1"/>
</dbReference>
<dbReference type="InterPro" id="IPR057326">
    <property type="entry name" value="KR_dom"/>
</dbReference>
<dbReference type="SUPFAM" id="SSF51735">
    <property type="entry name" value="NAD(P)-binding Rossmann-fold domains"/>
    <property type="match status" value="2"/>
</dbReference>
<evidence type="ECO:0000313" key="11">
    <source>
        <dbReference type="Proteomes" id="UP000297948"/>
    </source>
</evidence>
<dbReference type="InterPro" id="IPR036291">
    <property type="entry name" value="NAD(P)-bd_dom_sf"/>
</dbReference>
<evidence type="ECO:0000256" key="3">
    <source>
        <dbReference type="ARBA" id="ARBA00022679"/>
    </source>
</evidence>
<dbReference type="InterPro" id="IPR001227">
    <property type="entry name" value="Ac_transferase_dom_sf"/>
</dbReference>
<dbReference type="GO" id="GO:0033068">
    <property type="term" value="P:macrolide biosynthetic process"/>
    <property type="evidence" value="ECO:0007669"/>
    <property type="project" value="UniProtKB-ARBA"/>
</dbReference>
<dbReference type="Gene3D" id="3.40.50.720">
    <property type="entry name" value="NAD(P)-binding Rossmann-like Domain"/>
    <property type="match status" value="1"/>
</dbReference>
<dbReference type="InterPro" id="IPR016036">
    <property type="entry name" value="Malonyl_transacylase_ACP-bd"/>
</dbReference>
<dbReference type="PROSITE" id="PS50075">
    <property type="entry name" value="CARRIER"/>
    <property type="match status" value="1"/>
</dbReference>
<dbReference type="SMART" id="SM00827">
    <property type="entry name" value="PKS_AT"/>
    <property type="match status" value="1"/>
</dbReference>
<dbReference type="SUPFAM" id="SSF55048">
    <property type="entry name" value="Probable ACP-binding domain of malonyl-CoA ACP transacylase"/>
    <property type="match status" value="1"/>
</dbReference>
<reference evidence="10 11" key="1">
    <citation type="submission" date="2019-03" db="EMBL/GenBank/DDBJ databases">
        <authorList>
            <person name="Gonzalez-Pimentel J.L."/>
        </authorList>
    </citation>
    <scope>NUCLEOTIDE SEQUENCE [LARGE SCALE GENOMIC DNA]</scope>
    <source>
        <strain evidence="10 11">JCM 31289</strain>
    </source>
</reference>
<dbReference type="Gene3D" id="3.40.47.10">
    <property type="match status" value="1"/>
</dbReference>
<dbReference type="InterPro" id="IPR029058">
    <property type="entry name" value="AB_hydrolase_fold"/>
</dbReference>
<keyword evidence="11" id="KW-1185">Reference proteome</keyword>
<dbReference type="InterPro" id="IPR036736">
    <property type="entry name" value="ACP-like_sf"/>
</dbReference>
<dbReference type="PANTHER" id="PTHR43775:SF51">
    <property type="entry name" value="INACTIVE PHENOLPHTHIOCEROL SYNTHESIS POLYKETIDE SYNTHASE TYPE I PKS1-RELATED"/>
    <property type="match status" value="1"/>
</dbReference>
<dbReference type="OrthoDB" id="9778690at2"/>
<dbReference type="InterPro" id="IPR016039">
    <property type="entry name" value="Thiolase-like"/>
</dbReference>
<dbReference type="InterPro" id="IPR013968">
    <property type="entry name" value="PKS_KR"/>
</dbReference>
<keyword evidence="3" id="KW-0808">Transferase</keyword>
<evidence type="ECO:0000256" key="6">
    <source>
        <dbReference type="ARBA" id="ARBA00023315"/>
    </source>
</evidence>
<dbReference type="InterPro" id="IPR014030">
    <property type="entry name" value="Ketoacyl_synth_N"/>
</dbReference>
<evidence type="ECO:0000256" key="2">
    <source>
        <dbReference type="ARBA" id="ARBA00022553"/>
    </source>
</evidence>
<dbReference type="NCBIfam" id="NF045894">
    <property type="entry name" value="PKS_plus_SDR"/>
    <property type="match status" value="1"/>
</dbReference>
<keyword evidence="2" id="KW-0597">Phosphoprotein</keyword>
<organism evidence="10 11">
    <name type="scientific">Streptomyces palmae</name>
    <dbReference type="NCBI Taxonomy" id="1701085"/>
    <lineage>
        <taxon>Bacteria</taxon>
        <taxon>Bacillati</taxon>
        <taxon>Actinomycetota</taxon>
        <taxon>Actinomycetes</taxon>
        <taxon>Kitasatosporales</taxon>
        <taxon>Streptomycetaceae</taxon>
        <taxon>Streptomyces</taxon>
    </lineage>
</organism>
<accession>A0A4Z0HA74</accession>
<dbReference type="InterPro" id="IPR016035">
    <property type="entry name" value="Acyl_Trfase/lysoPLipase"/>
</dbReference>
<evidence type="ECO:0000313" key="10">
    <source>
        <dbReference type="EMBL" id="TGB14859.1"/>
    </source>
</evidence>
<dbReference type="InterPro" id="IPR006162">
    <property type="entry name" value="Ppantetheine_attach_site"/>
</dbReference>
<dbReference type="SUPFAM" id="SSF53474">
    <property type="entry name" value="alpha/beta-Hydrolases"/>
    <property type="match status" value="1"/>
</dbReference>
<sequence length="1862" mass="195669">MSNEEKLRHFLKQTAADLRRTRNRLQEREEAAREPVAIVGIACRFPGGANSPEQLWDLVAREADAIAGFPTDRGWDPHRVYGRELERAGGSTTDQGGFLYDAGEFDPEFFGVSPREALAMDPQQRLLLETSWEAVERAGIAPTALRRSSTGVFVGASALGYGGGMHTGTADLNGHRVTGGAMSVVSGRVAYSLGLEGPAVTLDTACSSSLVALHWACHALRTGECDLALAGGVTVMARPTAFVEFSRQRGLASDGRCKSFAAAADGTGWGEGVGLLLVERLSDARRNGHPVLAVVRGSAVNQDGASNGLTAPNGPSQQRVIQAALEQARLSPSEVDAVEAHGTGTTLGDPIEAQALLATYGQGREADRDPLWLGSVKSNIGHTQAAAGVAGVIKMVMAIRHGLLPRTLHVDAPSPHVDWTAGRVELLTRARPWPEPGRPRRAGISSFGISGTNAHVILEQAPPAEEVAEHGDQEAAPGLGGLLPWVLSARTGAALRVQAARLREWLAARPEEPAQDIGWSLAAGRAALEHRAVVWGRDTAELARGLAALAGEDGAAAVAPVTAARTGVRKGAKWAAVFTGQGAQYRGMGRELYAACPVFARALDEVCAAFDPVLPQALREVLLGTDEDLGLDDTALAQPALFAYEVALYRLWESWGAVPDFVTGHSLGGITAAHVAGVFPLADAAAFVAARARLMGGLPTGGAMLAVGAPEEQVAALLPAAPEGPLEIAAVNGPASVVVSGTAPGAAWLAERCAAHGWRSTRLRVSHAFHSALMEPVLEPLREVLRTVEFGAPVIPYVSDGTGEVATAALLRDPDHWVRQVRQAVRFGDAVGTLRAKGVTAFVEIGPDAALTAMVAECTAGAEGVHAVAAQRRGRDPLTQLATALGQAYGHGVPVDWARLTGGRGRWADLPTYAFQHQRYWLEPEQEPSSPPRPEQDPAETADGMLWQAVQEAGTEGLAALLGVPEDATAGTLLPALAELRTRQRLTATARSWSYEVGWQPWSDAEPEPRLPGRWLVVTPAGRDLAGPLAEAVDALGRHGAETVVLEADPATATREGFAERLGDGGLSGVVSLLGAGETEDAAGLTRAVSATVALLQALGDVGEEAPLWCLTRGAVSVLGEELDSTVGAALWGLGRVIGLEHPDRWGGLIDLPATGDTRTWATVVGALAARSPEDQLAVRPLGVFARRLRRAHGADGGTVPTAPAWRAPHTVLVTGGTGALGGRVARRLAEAGTERLVLVSRRGPQAPDADRLRTELEASGAEVMTAACDLTDPAEVAKVLARVRERDWRLRAVVHTAGVAGTAALADTRPEEITETLGAKVAGAVALDELTRCDELDAFVLFSSAAGVWGGAGQGAYAAANAFLDALAQRRRDQGLPATAVAWGQWAGGGMATGAATAQLERIGVPAMAPETALEALRLALAEDRTCVTVADVDWPRFAAGYTAARPRPLIGELAPPRERPARPTPAGEGPRALRDRLAGRPPAERSAVLLDLVRTEVAAQLGHSGAAAVDPGRPFRELGFDSLAAVGLRNRLTEATGVHLASTLIYDHDTPGELAEHLAAALDGPADQPPAVDPQAVPESDELLGSLYRRLALLGKMKDAESLLAGAASLRDTFEDLEQLAGPTPFARLSRGTGEQPALICFPPFAPVEGAIQFGRLAGFFDRFCDTSVLTIPGFRPGEPLAASREVLLEVLTEATVRCADGRPFVLLGYSSSGWLAHAVGSRLAATAQHPEGVVLLDTYLPASMPLALRKAMNYEVIVRRKAFAALDYTGLTAIGTYRAMFRGWEPAPGTAPTLVVRPRACVPGNPEEPPLDVAWRSRWPHEHRSAEVPGDHCTMIGEHAEHTATVVRDWIRDLPRAAG</sequence>
<feature type="domain" description="Ketosynthase family 3 (KS3)" evidence="9">
    <location>
        <begin position="33"/>
        <end position="460"/>
    </location>
</feature>
<dbReference type="FunFam" id="1.10.1200.10:FF:000007">
    <property type="entry name" value="Probable polyketide synthase pks17"/>
    <property type="match status" value="1"/>
</dbReference>
<dbReference type="RefSeq" id="WP_135338217.1">
    <property type="nucleotide sequence ID" value="NZ_SRID01000046.1"/>
</dbReference>
<dbReference type="FunFam" id="3.40.366.10:FF:000002">
    <property type="entry name" value="Probable polyketide synthase 2"/>
    <property type="match status" value="1"/>
</dbReference>
<evidence type="ECO:0000259" key="8">
    <source>
        <dbReference type="PROSITE" id="PS50075"/>
    </source>
</evidence>
<dbReference type="GO" id="GO:0004315">
    <property type="term" value="F:3-oxoacyl-[acyl-carrier-protein] synthase activity"/>
    <property type="evidence" value="ECO:0007669"/>
    <property type="project" value="InterPro"/>
</dbReference>
<dbReference type="SMART" id="SM01294">
    <property type="entry name" value="PKS_PP_betabranch"/>
    <property type="match status" value="1"/>
</dbReference>
<dbReference type="SMART" id="SM00825">
    <property type="entry name" value="PKS_KS"/>
    <property type="match status" value="1"/>
</dbReference>
<protein>
    <submittedName>
        <fullName evidence="10">SDR family NAD(P)-dependent oxidoreductase</fullName>
    </submittedName>
</protein>
<comment type="caution">
    <text evidence="10">The sequence shown here is derived from an EMBL/GenBank/DDBJ whole genome shotgun (WGS) entry which is preliminary data.</text>
</comment>
<dbReference type="InterPro" id="IPR014031">
    <property type="entry name" value="Ketoacyl_synth_C"/>
</dbReference>
<dbReference type="Pfam" id="PF16197">
    <property type="entry name" value="KAsynt_C_assoc"/>
    <property type="match status" value="1"/>
</dbReference>
<evidence type="ECO:0000259" key="9">
    <source>
        <dbReference type="PROSITE" id="PS52004"/>
    </source>
</evidence>
<dbReference type="SMART" id="SM00823">
    <property type="entry name" value="PKS_PP"/>
    <property type="match status" value="1"/>
</dbReference>
<dbReference type="Gene3D" id="1.10.1200.10">
    <property type="entry name" value="ACP-like"/>
    <property type="match status" value="1"/>
</dbReference>
<dbReference type="SMART" id="SM00824">
    <property type="entry name" value="PKS_TE"/>
    <property type="match status" value="1"/>
</dbReference>
<evidence type="ECO:0000256" key="7">
    <source>
        <dbReference type="SAM" id="MobiDB-lite"/>
    </source>
</evidence>
<dbReference type="InterPro" id="IPR001031">
    <property type="entry name" value="Thioesterase"/>
</dbReference>
<dbReference type="InterPro" id="IPR020806">
    <property type="entry name" value="PKS_PP-bd"/>
</dbReference>
<dbReference type="Pfam" id="PF00698">
    <property type="entry name" value="Acyl_transf_1"/>
    <property type="match status" value="1"/>
</dbReference>
<proteinExistence type="predicted"/>
<dbReference type="SUPFAM" id="SSF52151">
    <property type="entry name" value="FabD/lysophospholipase-like"/>
    <property type="match status" value="1"/>
</dbReference>
<dbReference type="Proteomes" id="UP000297948">
    <property type="component" value="Unassembled WGS sequence"/>
</dbReference>
<feature type="domain" description="Carrier" evidence="8">
    <location>
        <begin position="1489"/>
        <end position="1564"/>
    </location>
</feature>
<dbReference type="PROSITE" id="PS00606">
    <property type="entry name" value="KS3_1"/>
    <property type="match status" value="1"/>
</dbReference>
<dbReference type="InterPro" id="IPR032821">
    <property type="entry name" value="PKS_assoc"/>
</dbReference>
<evidence type="ECO:0000256" key="5">
    <source>
        <dbReference type="ARBA" id="ARBA00023268"/>
    </source>
</evidence>
<feature type="region of interest" description="Disordered" evidence="7">
    <location>
        <begin position="1453"/>
        <end position="1482"/>
    </location>
</feature>
<dbReference type="InterPro" id="IPR009081">
    <property type="entry name" value="PP-bd_ACP"/>
</dbReference>
<dbReference type="InterPro" id="IPR018201">
    <property type="entry name" value="Ketoacyl_synth_AS"/>
</dbReference>
<dbReference type="InterPro" id="IPR020802">
    <property type="entry name" value="TesA-like"/>
</dbReference>
<dbReference type="PANTHER" id="PTHR43775">
    <property type="entry name" value="FATTY ACID SYNTHASE"/>
    <property type="match status" value="1"/>
</dbReference>
<dbReference type="Pfam" id="PF00109">
    <property type="entry name" value="ketoacyl-synt"/>
    <property type="match status" value="1"/>
</dbReference>
<dbReference type="EMBL" id="SRID01000046">
    <property type="protein sequence ID" value="TGB14859.1"/>
    <property type="molecule type" value="Genomic_DNA"/>
</dbReference>
<dbReference type="CDD" id="cd08952">
    <property type="entry name" value="KR_1_SDR_x"/>
    <property type="match status" value="1"/>
</dbReference>
<keyword evidence="4" id="KW-0045">Antibiotic biosynthesis</keyword>
<keyword evidence="6" id="KW-0012">Acyltransferase</keyword>
<evidence type="ECO:0000256" key="1">
    <source>
        <dbReference type="ARBA" id="ARBA00022450"/>
    </source>
</evidence>
<dbReference type="SMART" id="SM00822">
    <property type="entry name" value="PKS_KR"/>
    <property type="match status" value="1"/>
</dbReference>
<dbReference type="PROSITE" id="PS00012">
    <property type="entry name" value="PHOSPHOPANTETHEINE"/>
    <property type="match status" value="1"/>
</dbReference>
<dbReference type="Pfam" id="PF00550">
    <property type="entry name" value="PP-binding"/>
    <property type="match status" value="1"/>
</dbReference>
<dbReference type="GO" id="GO:0004312">
    <property type="term" value="F:fatty acid synthase activity"/>
    <property type="evidence" value="ECO:0007669"/>
    <property type="project" value="TreeGrafter"/>
</dbReference>
<keyword evidence="5" id="KW-0511">Multifunctional enzyme</keyword>
<dbReference type="FunFam" id="3.40.47.10:FF:000019">
    <property type="entry name" value="Polyketide synthase type I"/>
    <property type="match status" value="1"/>
</dbReference>
<dbReference type="Pfam" id="PF02801">
    <property type="entry name" value="Ketoacyl-synt_C"/>
    <property type="match status" value="1"/>
</dbReference>
<dbReference type="InterPro" id="IPR020841">
    <property type="entry name" value="PKS_Beta-ketoAc_synthase_dom"/>
</dbReference>
<dbReference type="SUPFAM" id="SSF53901">
    <property type="entry name" value="Thiolase-like"/>
    <property type="match status" value="1"/>
</dbReference>
<dbReference type="Gene3D" id="3.40.50.1820">
    <property type="entry name" value="alpha/beta hydrolase"/>
    <property type="match status" value="1"/>
</dbReference>
<gene>
    <name evidence="10" type="ORF">E4099_07820</name>
</gene>
<dbReference type="PROSITE" id="PS52004">
    <property type="entry name" value="KS3_2"/>
    <property type="match status" value="1"/>
</dbReference>
<evidence type="ECO:0000256" key="4">
    <source>
        <dbReference type="ARBA" id="ARBA00023194"/>
    </source>
</evidence>
<keyword evidence="1" id="KW-0596">Phosphopantetheine</keyword>
<dbReference type="CDD" id="cd00833">
    <property type="entry name" value="PKS"/>
    <property type="match status" value="1"/>
</dbReference>
<dbReference type="InterPro" id="IPR014043">
    <property type="entry name" value="Acyl_transferase_dom"/>
</dbReference>
<dbReference type="InterPro" id="IPR050091">
    <property type="entry name" value="PKS_NRPS_Biosynth_Enz"/>
</dbReference>
<dbReference type="GO" id="GO:0006633">
    <property type="term" value="P:fatty acid biosynthetic process"/>
    <property type="evidence" value="ECO:0007669"/>
    <property type="project" value="InterPro"/>
</dbReference>
<name>A0A4Z0HA74_9ACTN</name>
<dbReference type="GO" id="GO:0031177">
    <property type="term" value="F:phosphopantetheine binding"/>
    <property type="evidence" value="ECO:0007669"/>
    <property type="project" value="InterPro"/>
</dbReference>
<dbReference type="SUPFAM" id="SSF47336">
    <property type="entry name" value="ACP-like"/>
    <property type="match status" value="1"/>
</dbReference>
<dbReference type="Pfam" id="PF00975">
    <property type="entry name" value="Thioesterase"/>
    <property type="match status" value="1"/>
</dbReference>